<name>A0A0K2VA00_LEPSM</name>
<reference evidence="1" key="1">
    <citation type="submission" date="2014-05" db="EMBL/GenBank/DDBJ databases">
        <authorList>
            <person name="Chronopoulou M."/>
        </authorList>
    </citation>
    <scope>NUCLEOTIDE SEQUENCE</scope>
    <source>
        <tissue evidence="1">Whole organism</tissue>
    </source>
</reference>
<protein>
    <submittedName>
        <fullName evidence="1">Uncharacterized protein</fullName>
    </submittedName>
</protein>
<dbReference type="EMBL" id="HACA01029977">
    <property type="protein sequence ID" value="CDW47338.1"/>
    <property type="molecule type" value="Transcribed_RNA"/>
</dbReference>
<sequence length="121" mass="13927">MDTVKCSRGLIFKGAKMKKDGKYLSRKEGSGGHNLKRDSELWGDLKKKIKENPTKSMNRLSNEFYVDEGTIRRDVKEAFGLSSYTRTQHHLLTDTLKEMRLQRCKKVRAFIKANTSTCVLV</sequence>
<dbReference type="PANTHER" id="PTHR46068">
    <property type="entry name" value="PROTEIN CBG27172"/>
    <property type="match status" value="1"/>
</dbReference>
<organism evidence="1">
    <name type="scientific">Lepeophtheirus salmonis</name>
    <name type="common">Salmon louse</name>
    <name type="synonym">Caligus salmonis</name>
    <dbReference type="NCBI Taxonomy" id="72036"/>
    <lineage>
        <taxon>Eukaryota</taxon>
        <taxon>Metazoa</taxon>
        <taxon>Ecdysozoa</taxon>
        <taxon>Arthropoda</taxon>
        <taxon>Crustacea</taxon>
        <taxon>Multicrustacea</taxon>
        <taxon>Hexanauplia</taxon>
        <taxon>Copepoda</taxon>
        <taxon>Siphonostomatoida</taxon>
        <taxon>Caligidae</taxon>
        <taxon>Lepeophtheirus</taxon>
    </lineage>
</organism>
<dbReference type="AlphaFoldDB" id="A0A0K2VA00"/>
<proteinExistence type="predicted"/>
<dbReference type="PANTHER" id="PTHR46068:SF1">
    <property type="entry name" value="TRANSPOSASE IS30-LIKE HTH DOMAIN-CONTAINING PROTEIN"/>
    <property type="match status" value="1"/>
</dbReference>
<accession>A0A0K2VA00</accession>
<evidence type="ECO:0000313" key="1">
    <source>
        <dbReference type="EMBL" id="CDW47338.1"/>
    </source>
</evidence>